<protein>
    <submittedName>
        <fullName evidence="2">Uncharacterized protein</fullName>
    </submittedName>
</protein>
<comment type="caution">
    <text evidence="2">The sequence shown here is derived from an EMBL/GenBank/DDBJ whole genome shotgun (WGS) entry which is preliminary data.</text>
</comment>
<name>A0A818NUC9_9BILA</name>
<evidence type="ECO:0000313" key="2">
    <source>
        <dbReference type="EMBL" id="CAF3613115.1"/>
    </source>
</evidence>
<feature type="region of interest" description="Disordered" evidence="1">
    <location>
        <begin position="34"/>
        <end position="143"/>
    </location>
</feature>
<sequence length="467" mass="50329">MSYDMTTGTAKFERMTKEEKLRFCQDLIKQAANLTKSPDLSGVRSTGSKSSSSGVRSTSKSSKRPASISGTLSKKTKSGTLSHDEKSKLHSKSTIAKQSASKSMVKSSTPSKSKTNFRHSSSVRSGDNKSKANSNISSIRTGGGIQSSMKAAIPINRLVMIQQIDRSSTRPNYVKNSRPITTLSMRSNKSKSKPQHPSKAASHSSVKVDGTSAVRSASNTSGKKTSVKSSTSKAGSKTDLGDSSSIAVTPTSAHTKSGTISKSTAHSQSRPAGGTSSIRSTVASKSDKKTNGTQKAKSSTKKKTTTKSVRSPLKSSPMSTKTDSKISVKNKTKSSTKTTGKHRSKHSRIPMKDYTETCAVQFVPKFNANSTKNQVPIYHLIRHAFGNMVREAICQLDKEKSGVSSQQIIDHILKHYSFPNNISQSAIRNRTIFTINAGLRAGTLLTVSPNKGVRIGRMRRIYPRMLC</sequence>
<feature type="compositionally biased region" description="Basic residues" evidence="1">
    <location>
        <begin position="328"/>
        <end position="347"/>
    </location>
</feature>
<dbReference type="AlphaFoldDB" id="A0A818NUC9"/>
<feature type="compositionally biased region" description="Polar residues" evidence="1">
    <location>
        <begin position="68"/>
        <end position="81"/>
    </location>
</feature>
<reference evidence="2" key="1">
    <citation type="submission" date="2021-02" db="EMBL/GenBank/DDBJ databases">
        <authorList>
            <person name="Nowell W R."/>
        </authorList>
    </citation>
    <scope>NUCLEOTIDE SEQUENCE</scope>
</reference>
<accession>A0A818NUC9</accession>
<feature type="compositionally biased region" description="Low complexity" evidence="1">
    <location>
        <begin position="41"/>
        <end position="60"/>
    </location>
</feature>
<feature type="compositionally biased region" description="Polar residues" evidence="1">
    <location>
        <begin position="92"/>
        <end position="125"/>
    </location>
</feature>
<feature type="compositionally biased region" description="Polar residues" evidence="1">
    <location>
        <begin position="241"/>
        <end position="284"/>
    </location>
</feature>
<evidence type="ECO:0000313" key="3">
    <source>
        <dbReference type="Proteomes" id="UP000663874"/>
    </source>
</evidence>
<dbReference type="EMBL" id="CAJOBE010000282">
    <property type="protein sequence ID" value="CAF3613115.1"/>
    <property type="molecule type" value="Genomic_DNA"/>
</dbReference>
<feature type="compositionally biased region" description="Polar residues" evidence="1">
    <location>
        <begin position="168"/>
        <end position="187"/>
    </location>
</feature>
<feature type="region of interest" description="Disordered" evidence="1">
    <location>
        <begin position="168"/>
        <end position="347"/>
    </location>
</feature>
<proteinExistence type="predicted"/>
<feature type="compositionally biased region" description="Low complexity" evidence="1">
    <location>
        <begin position="218"/>
        <end position="238"/>
    </location>
</feature>
<organism evidence="2 3">
    <name type="scientific">Rotaria sordida</name>
    <dbReference type="NCBI Taxonomy" id="392033"/>
    <lineage>
        <taxon>Eukaryota</taxon>
        <taxon>Metazoa</taxon>
        <taxon>Spiralia</taxon>
        <taxon>Gnathifera</taxon>
        <taxon>Rotifera</taxon>
        <taxon>Eurotatoria</taxon>
        <taxon>Bdelloidea</taxon>
        <taxon>Philodinida</taxon>
        <taxon>Philodinidae</taxon>
        <taxon>Rotaria</taxon>
    </lineage>
</organism>
<dbReference type="Proteomes" id="UP000663874">
    <property type="component" value="Unassembled WGS sequence"/>
</dbReference>
<evidence type="ECO:0000256" key="1">
    <source>
        <dbReference type="SAM" id="MobiDB-lite"/>
    </source>
</evidence>
<gene>
    <name evidence="2" type="ORF">FNK824_LOCUS4014</name>
</gene>